<evidence type="ECO:0000313" key="3">
    <source>
        <dbReference type="EMBL" id="MFF8279927.1"/>
    </source>
</evidence>
<proteinExistence type="predicted"/>
<keyword evidence="2" id="KW-1133">Transmembrane helix</keyword>
<keyword evidence="2" id="KW-0812">Transmembrane</keyword>
<dbReference type="Proteomes" id="UP001603013">
    <property type="component" value="Unassembled WGS sequence"/>
</dbReference>
<protein>
    <submittedName>
        <fullName evidence="3">Pentapeptide repeat-containing protein</fullName>
    </submittedName>
</protein>
<dbReference type="EMBL" id="JBIBSM010000018">
    <property type="protein sequence ID" value="MFF8279927.1"/>
    <property type="molecule type" value="Genomic_DNA"/>
</dbReference>
<organism evidence="3 4">
    <name type="scientific">Streptomyces lateritius</name>
    <dbReference type="NCBI Taxonomy" id="67313"/>
    <lineage>
        <taxon>Bacteria</taxon>
        <taxon>Bacillati</taxon>
        <taxon>Actinomycetota</taxon>
        <taxon>Actinomycetes</taxon>
        <taxon>Kitasatosporales</taxon>
        <taxon>Streptomycetaceae</taxon>
        <taxon>Streptomyces</taxon>
    </lineage>
</organism>
<gene>
    <name evidence="3" type="ORF">ACF05T_28140</name>
</gene>
<comment type="caution">
    <text evidence="3">The sequence shown here is derived from an EMBL/GenBank/DDBJ whole genome shotgun (WGS) entry which is preliminary data.</text>
</comment>
<evidence type="ECO:0000256" key="1">
    <source>
        <dbReference type="SAM" id="MobiDB-lite"/>
    </source>
</evidence>
<feature type="transmembrane region" description="Helical" evidence="2">
    <location>
        <begin position="618"/>
        <end position="638"/>
    </location>
</feature>
<dbReference type="InterPro" id="IPR001646">
    <property type="entry name" value="5peptide_repeat"/>
</dbReference>
<accession>A0ABW6YJ89</accession>
<sequence>MTTSPTPIPAPPSWPHCGHGGDAADPIGCRGIHVFSHGACLAHLSDTDRDAYLNSLAAGSSVDHSGTPFTPALLSALLEAVRDSTGRPVLGPATFADAQFSGVAAFERTRFSGHAQFKGAQFLGEAGFEGAEFSADARFDRAQFSDAASFGGALFGFADFEGAEFFGDVRFGETQFSGTARFAGVKFSAVVLFSGAQFDDHAVFDRARFAGFTRFDGAQFLGPGRFAYTRFSEDAHFHGVQFAQDALFMSSQFSGRADFLNARFAGTTWFDRGRFSGEFIVSAASFSGGAWFDQTWFAKTARFVETQFEGRARFPWAWFEGRAEFRQTRFSGSVVFGGAKFSMDAQFAMAEFGASGRWGPVVCDRTLNLSGAVFEMPVTMEIAASQLLCQRTRWDSTATLRLRYATVDLTDAVLSAPVAVTAHPVEFVANGGRPDETKLSSRPAEVQVMSVQGVDAAHLVLTDTDLTDCQFSGAFHLDQLRLEGRTTFAFTPTGWHRNGIRPVHWTRRRALAEEHHWRAQSAGQPQTPPGQTPSKRKWRPGPHHPDPGLTPDPEDVAAAYRQLRKAFEDGKNEPGAADFYYGECEMRRHDRTSTTRSERGLLWAYWLLSGYGLRASRALGWLAASMLVTLVLLMGFGLPQGSPKQQATGTVPAGGGKVTLTIDKEDPKNPSGERFTGKRFDKALSVTLNSVVFRSSGQDLTTAGTYIEMTSRLLEPALLALAVLAVRGRIKR</sequence>
<keyword evidence="2" id="KW-0472">Membrane</keyword>
<evidence type="ECO:0000256" key="2">
    <source>
        <dbReference type="SAM" id="Phobius"/>
    </source>
</evidence>
<reference evidence="3 4" key="1">
    <citation type="submission" date="2024-10" db="EMBL/GenBank/DDBJ databases">
        <title>The Natural Products Discovery Center: Release of the First 8490 Sequenced Strains for Exploring Actinobacteria Biosynthetic Diversity.</title>
        <authorList>
            <person name="Kalkreuter E."/>
            <person name="Kautsar S.A."/>
            <person name="Yang D."/>
            <person name="Bader C.D."/>
            <person name="Teijaro C.N."/>
            <person name="Fluegel L."/>
            <person name="Davis C.M."/>
            <person name="Simpson J.R."/>
            <person name="Lauterbach L."/>
            <person name="Steele A.D."/>
            <person name="Gui C."/>
            <person name="Meng S."/>
            <person name="Li G."/>
            <person name="Viehrig K."/>
            <person name="Ye F."/>
            <person name="Su P."/>
            <person name="Kiefer A.F."/>
            <person name="Nichols A."/>
            <person name="Cepeda A.J."/>
            <person name="Yan W."/>
            <person name="Fan B."/>
            <person name="Jiang Y."/>
            <person name="Adhikari A."/>
            <person name="Zheng C.-J."/>
            <person name="Schuster L."/>
            <person name="Cowan T.M."/>
            <person name="Smanski M.J."/>
            <person name="Chevrette M.G."/>
            <person name="De Carvalho L.P.S."/>
            <person name="Shen B."/>
        </authorList>
    </citation>
    <scope>NUCLEOTIDE SEQUENCE [LARGE SCALE GENOMIC DNA]</scope>
    <source>
        <strain evidence="3 4">NPDC015755</strain>
    </source>
</reference>
<dbReference type="Gene3D" id="2.160.20.80">
    <property type="entry name" value="E3 ubiquitin-protein ligase SopA"/>
    <property type="match status" value="1"/>
</dbReference>
<keyword evidence="4" id="KW-1185">Reference proteome</keyword>
<name>A0ABW6YJ89_9ACTN</name>
<feature type="region of interest" description="Disordered" evidence="1">
    <location>
        <begin position="514"/>
        <end position="554"/>
    </location>
</feature>
<evidence type="ECO:0000313" key="4">
    <source>
        <dbReference type="Proteomes" id="UP001603013"/>
    </source>
</evidence>
<dbReference type="RefSeq" id="WP_391936837.1">
    <property type="nucleotide sequence ID" value="NZ_JBIBSM010000018.1"/>
</dbReference>
<dbReference type="Pfam" id="PF13576">
    <property type="entry name" value="Pentapeptide_3"/>
    <property type="match status" value="2"/>
</dbReference>